<keyword evidence="8" id="KW-0067">ATP-binding</keyword>
<comment type="caution">
    <text evidence="13">The sequence shown here is derived from an EMBL/GenBank/DDBJ whole genome shotgun (WGS) entry which is preliminary data.</text>
</comment>
<evidence type="ECO:0000256" key="11">
    <source>
        <dbReference type="ARBA" id="ARBA00032441"/>
    </source>
</evidence>
<dbReference type="NCBIfam" id="TIGR00150">
    <property type="entry name" value="T6A_YjeE"/>
    <property type="match status" value="1"/>
</dbReference>
<dbReference type="AlphaFoldDB" id="A0A7Y0UT44"/>
<organism evidence="13 14">
    <name type="scientific">Mobiluncus mulieris</name>
    <dbReference type="NCBI Taxonomy" id="2052"/>
    <lineage>
        <taxon>Bacteria</taxon>
        <taxon>Bacillati</taxon>
        <taxon>Actinomycetota</taxon>
        <taxon>Actinomycetes</taxon>
        <taxon>Actinomycetales</taxon>
        <taxon>Actinomycetaceae</taxon>
        <taxon>Mobiluncus</taxon>
    </lineage>
</organism>
<comment type="subcellular location">
    <subcellularLocation>
        <location evidence="1">Cytoplasm</location>
    </subcellularLocation>
</comment>
<keyword evidence="9" id="KW-0460">Magnesium</keyword>
<evidence type="ECO:0000256" key="10">
    <source>
        <dbReference type="ARBA" id="ARBA00024908"/>
    </source>
</evidence>
<dbReference type="InterPro" id="IPR003442">
    <property type="entry name" value="T6A_TsaE"/>
</dbReference>
<dbReference type="GO" id="GO:0002949">
    <property type="term" value="P:tRNA threonylcarbamoyladenosine modification"/>
    <property type="evidence" value="ECO:0007669"/>
    <property type="project" value="InterPro"/>
</dbReference>
<gene>
    <name evidence="13" type="primary">tsaE</name>
    <name evidence="13" type="ORF">HHJ77_04720</name>
    <name evidence="12" type="ORF">HHJ78_05410</name>
</gene>
<dbReference type="GO" id="GO:0016740">
    <property type="term" value="F:transferase activity"/>
    <property type="evidence" value="ECO:0007669"/>
    <property type="project" value="UniProtKB-KW"/>
</dbReference>
<name>A0A7Y0UT44_9ACTO</name>
<dbReference type="EMBL" id="JABCUS010000008">
    <property type="protein sequence ID" value="NMX03245.1"/>
    <property type="molecule type" value="Genomic_DNA"/>
</dbReference>
<evidence type="ECO:0000256" key="2">
    <source>
        <dbReference type="ARBA" id="ARBA00007599"/>
    </source>
</evidence>
<evidence type="ECO:0000256" key="4">
    <source>
        <dbReference type="ARBA" id="ARBA00022490"/>
    </source>
</evidence>
<protein>
    <recommendedName>
        <fullName evidence="3">tRNA threonylcarbamoyladenosine biosynthesis protein TsaE</fullName>
    </recommendedName>
    <alternativeName>
        <fullName evidence="11">t(6)A37 threonylcarbamoyladenosine biosynthesis protein TsaE</fullName>
    </alternativeName>
</protein>
<dbReference type="PANTHER" id="PTHR33540:SF2">
    <property type="entry name" value="TRNA THREONYLCARBAMOYLADENOSINE BIOSYNTHESIS PROTEIN TSAE"/>
    <property type="match status" value="1"/>
</dbReference>
<keyword evidence="13" id="KW-0808">Transferase</keyword>
<dbReference type="GO" id="GO:0005524">
    <property type="term" value="F:ATP binding"/>
    <property type="evidence" value="ECO:0007669"/>
    <property type="project" value="UniProtKB-KW"/>
</dbReference>
<evidence type="ECO:0000256" key="7">
    <source>
        <dbReference type="ARBA" id="ARBA00022741"/>
    </source>
</evidence>
<accession>A0A7Y0UT44</accession>
<evidence type="ECO:0000313" key="12">
    <source>
        <dbReference type="EMBL" id="NMW64980.1"/>
    </source>
</evidence>
<dbReference type="RefSeq" id="WP_169762488.1">
    <property type="nucleotide sequence ID" value="NZ_CAMUNX010000014.1"/>
</dbReference>
<evidence type="ECO:0000313" key="14">
    <source>
        <dbReference type="Proteomes" id="UP000575397"/>
    </source>
</evidence>
<comment type="function">
    <text evidence="10">Required for the formation of a threonylcarbamoyl group on adenosine at position 37 (t(6)A37) in tRNAs that read codons beginning with adenine. Is involved in the transfer of the threonylcarbamoyl moiety of threonylcarbamoyl-AMP (TC-AMP) to the N6 group of A37, together with TsaD and TsaB. TsaE seems to play an indirect role in the t(6)A biosynthesis pathway, possibly in regulating the core enzymatic function of TsaD.</text>
</comment>
<evidence type="ECO:0000256" key="5">
    <source>
        <dbReference type="ARBA" id="ARBA00022694"/>
    </source>
</evidence>
<dbReference type="InterPro" id="IPR027417">
    <property type="entry name" value="P-loop_NTPase"/>
</dbReference>
<evidence type="ECO:0000256" key="3">
    <source>
        <dbReference type="ARBA" id="ARBA00019010"/>
    </source>
</evidence>
<evidence type="ECO:0000256" key="9">
    <source>
        <dbReference type="ARBA" id="ARBA00022842"/>
    </source>
</evidence>
<keyword evidence="7" id="KW-0547">Nucleotide-binding</keyword>
<comment type="similarity">
    <text evidence="2">Belongs to the TsaE family.</text>
</comment>
<dbReference type="Gene3D" id="3.40.50.300">
    <property type="entry name" value="P-loop containing nucleotide triphosphate hydrolases"/>
    <property type="match status" value="1"/>
</dbReference>
<evidence type="ECO:0000256" key="1">
    <source>
        <dbReference type="ARBA" id="ARBA00004496"/>
    </source>
</evidence>
<dbReference type="GO" id="GO:0046872">
    <property type="term" value="F:metal ion binding"/>
    <property type="evidence" value="ECO:0007669"/>
    <property type="project" value="UniProtKB-KW"/>
</dbReference>
<keyword evidence="6" id="KW-0479">Metal-binding</keyword>
<dbReference type="SUPFAM" id="SSF52540">
    <property type="entry name" value="P-loop containing nucleoside triphosphate hydrolases"/>
    <property type="match status" value="1"/>
</dbReference>
<evidence type="ECO:0000313" key="15">
    <source>
        <dbReference type="Proteomes" id="UP000578252"/>
    </source>
</evidence>
<evidence type="ECO:0000256" key="6">
    <source>
        <dbReference type="ARBA" id="ARBA00022723"/>
    </source>
</evidence>
<evidence type="ECO:0000256" key="8">
    <source>
        <dbReference type="ARBA" id="ARBA00022840"/>
    </source>
</evidence>
<dbReference type="GO" id="GO:0005737">
    <property type="term" value="C:cytoplasm"/>
    <property type="evidence" value="ECO:0007669"/>
    <property type="project" value="UniProtKB-SubCell"/>
</dbReference>
<proteinExistence type="inferred from homology"/>
<sequence>MTDLETTAALPVLATLETKTAAETRLLGRALAPFLKAGDLLILEGELGAGKTTFTQGLGAGLQVQQRVTSPTFIIARTHPVAPGSGLVPLVHVDAYRLQAGDDIESLDLDSALEDSIVVVEWGKGKAEGISPHTLMVEIARPETTLPPGSDFADIPEDTPCVLTFRASAGAWDLSGLPAAWEALVRQA</sequence>
<dbReference type="PANTHER" id="PTHR33540">
    <property type="entry name" value="TRNA THREONYLCARBAMOYLADENOSINE BIOSYNTHESIS PROTEIN TSAE"/>
    <property type="match status" value="1"/>
</dbReference>
<dbReference type="Proteomes" id="UP000578252">
    <property type="component" value="Unassembled WGS sequence"/>
</dbReference>
<dbReference type="EMBL" id="JABCUR010000004">
    <property type="protein sequence ID" value="NMW64980.1"/>
    <property type="molecule type" value="Genomic_DNA"/>
</dbReference>
<dbReference type="Pfam" id="PF02367">
    <property type="entry name" value="TsaE"/>
    <property type="match status" value="1"/>
</dbReference>
<evidence type="ECO:0000313" key="13">
    <source>
        <dbReference type="EMBL" id="NMX03245.1"/>
    </source>
</evidence>
<dbReference type="Proteomes" id="UP000575397">
    <property type="component" value="Unassembled WGS sequence"/>
</dbReference>
<keyword evidence="5" id="KW-0819">tRNA processing</keyword>
<keyword evidence="4" id="KW-0963">Cytoplasm</keyword>
<reference evidence="14 15" key="1">
    <citation type="submission" date="2020-04" db="EMBL/GenBank/DDBJ databases">
        <title>Antimicrobial susceptibility and clonality of vaginal-derived multi-drug resistant Mobiluncus isolates in China.</title>
        <authorList>
            <person name="Zhang X."/>
        </authorList>
    </citation>
    <scope>NUCLEOTIDE SEQUENCE [LARGE SCALE GENOMIC DNA]</scope>
    <source>
        <strain evidence="13 14">12</strain>
        <strain evidence="12 15">13</strain>
    </source>
</reference>